<name>A0AAU8GEL1_9CAUD</name>
<accession>A0AAU8GEL1</accession>
<gene>
    <name evidence="1" type="ORF">YRYPWZST_CDS0021</name>
</gene>
<organism evidence="1">
    <name type="scientific">Salmonella phage vB_SEnST11_KE23</name>
    <dbReference type="NCBI Taxonomy" id="3161174"/>
    <lineage>
        <taxon>Viruses</taxon>
        <taxon>Duplodnaviria</taxon>
        <taxon>Heunggongvirae</taxon>
        <taxon>Uroviricota</taxon>
        <taxon>Caudoviricetes</taxon>
        <taxon>Vequintavirinae</taxon>
        <taxon>Seunavirus</taxon>
    </lineage>
</organism>
<dbReference type="EMBL" id="PP856722">
    <property type="protein sequence ID" value="XCH40422.1"/>
    <property type="molecule type" value="Genomic_DNA"/>
</dbReference>
<reference evidence="1" key="1">
    <citation type="submission" date="2024-05" db="EMBL/GenBank/DDBJ databases">
        <authorList>
            <person name="Mugo M.M."/>
            <person name="Musyoki A.M."/>
            <person name="Makumi A.M."/>
            <person name="Mutai I."/>
            <person name="Drechsel O."/>
            <person name="Kering K.K."/>
            <person name="Muturi P."/>
            <person name="Mbae C.K."/>
            <person name="Kariuki S.M."/>
        </authorList>
    </citation>
    <scope>NUCLEOTIDE SEQUENCE</scope>
</reference>
<proteinExistence type="predicted"/>
<protein>
    <submittedName>
        <fullName evidence="1">Uncharacterized protein</fullName>
    </submittedName>
</protein>
<evidence type="ECO:0000313" key="1">
    <source>
        <dbReference type="EMBL" id="XCH40422.1"/>
    </source>
</evidence>
<sequence length="84" mass="9523">MKQYLIFQQEEGKKMYLTCLPGDDYPLGGIGFQGSDDGSIPPEAGFCETEEAAIEVVKYLREEIGTPYNRFGYELREVHTEHSV</sequence>